<dbReference type="RefSeq" id="WP_188584395.1">
    <property type="nucleotide sequence ID" value="NZ_BMHA01000005.1"/>
</dbReference>
<dbReference type="Pfam" id="PF18657">
    <property type="entry name" value="YDG"/>
    <property type="match status" value="8"/>
</dbReference>
<feature type="domain" description="YDG" evidence="3">
    <location>
        <begin position="1153"/>
        <end position="1230"/>
    </location>
</feature>
<feature type="domain" description="YDG" evidence="3">
    <location>
        <begin position="1246"/>
        <end position="1314"/>
    </location>
</feature>
<feature type="domain" description="YDG" evidence="3">
    <location>
        <begin position="647"/>
        <end position="723"/>
    </location>
</feature>
<dbReference type="Gene3D" id="2.60.40.10">
    <property type="entry name" value="Immunoglobulins"/>
    <property type="match status" value="1"/>
</dbReference>
<organism evidence="4 5">
    <name type="scientific">Egicoccus halophilus</name>
    <dbReference type="NCBI Taxonomy" id="1670830"/>
    <lineage>
        <taxon>Bacteria</taxon>
        <taxon>Bacillati</taxon>
        <taxon>Actinomycetota</taxon>
        <taxon>Nitriliruptoria</taxon>
        <taxon>Egicoccales</taxon>
        <taxon>Egicoccaceae</taxon>
        <taxon>Egicoccus</taxon>
    </lineage>
</organism>
<feature type="region of interest" description="Disordered" evidence="1">
    <location>
        <begin position="147"/>
        <end position="171"/>
    </location>
</feature>
<keyword evidence="5" id="KW-1185">Reference proteome</keyword>
<feature type="domain" description="YDG" evidence="3">
    <location>
        <begin position="815"/>
        <end position="891"/>
    </location>
</feature>
<feature type="signal peptide" evidence="2">
    <location>
        <begin position="1"/>
        <end position="30"/>
    </location>
</feature>
<evidence type="ECO:0000313" key="5">
    <source>
        <dbReference type="Proteomes" id="UP000650511"/>
    </source>
</evidence>
<feature type="domain" description="YDG" evidence="3">
    <location>
        <begin position="1068"/>
        <end position="1147"/>
    </location>
</feature>
<gene>
    <name evidence="4" type="ORF">GCM10011354_17430</name>
</gene>
<feature type="domain" description="YDG" evidence="3">
    <location>
        <begin position="731"/>
        <end position="808"/>
    </location>
</feature>
<sequence>MTPSPRRGHLRSVIAFTLAVLMLLPNVALAQTDTSPWITSDKDDYAPGELVTLTGGNWQPGETVNIDVDDDQTKTWRRNVDVVADADGRIVDAFNLPNWFVATYEVVATGAVSGTVTHGFTDGNLRFLTTNNATNFEATWTKHTSSACPAGNVSGSRPTSASGTVRHSPGNTLAAGASNGEWIRVTAPATIGSMVFSSWTGPSNFSTTDATLCAPGFGDNGTNDYTANYVQAPAAPVKTTTSINAVSGAGTFGGSATYTATLSAGSTGVGGKTVAFSVGDTTIGSATTNASGVTSLTADLGGRNAGSHPVTATFTEDGTHLGSTGNGTLTVAKAPSSTVVSCPADTTYDGSAQTPCTAKATGAGGLDQTVPVTHTDNVNAGTATAAASFAATTNHLASTDSTTFTIDKAATTTTVTCPSSRPYTGSPLTPCSAEVTGVAGFKQPVEVVYSANTNAGTATATADFAGTTNHRSSRGTAQFAIDRVAQSTLTITTPDRGTFGDTLELGATGGSGTGAIGFAVSSGSDACRIGTGANAGKLEITRGTGTCEVVATRAGDDNHEASTATKTVAVAKATTELTLSGLSRVYNGSTFAATVTTSVGDLTGISVSYSRDGESASPRNAGSYRVQASLDHPDYRAETVVDTLVVTPKPLSGSFVVADKVYDGSRDATVSDPALDGVVEGDEVRLELRSAAFTTSSAGTGVVVTAEATLAGKHAANYTVPAVATAKADITPKTLTGSFTAADKVYDRTTTATVSGRTLTGVIDGDQVTLDLANAGFASKDVADDIDVTASASLTGDHAANYTLAPVAAAKANITPKTLTGSFTAANKVYDGTTTAVAMAKTLDGALGDDVVTLVLRDVTFASKNAATGIKVTAGKASIEGADARNYTLASVGNTSANIGHRVVEVVATAEDKVYDGTTAAEVTLSVEDVLEGETVSAKGDAQFADRHVGTDKTVTVSGISLVGDDASNYAPKLTEVTATASITTMAVTGSFTVADKVYDGTTAADVRSVELTGVKKGDEVSLQLQGATFDTKDAGRGKTVTAVDPALHGPDAGNYALTVADTTADITPKGITGTFAAANKTYDGTTTAEVKATSLVGTVDGDKVQLTGGTATFDDKNVGTAKTVTLTGAKLEGEDAANYTWNGVSTTTADITARSLTVTANATSRTYDGTTAASVSLSTDKLSGDVVTAAHAAAAFDDKLVGTGKTVTVTGITIAGADARNYTLSNTTATSSADITKRSVTGSFAAANKVFDGTTAASASDRSLADVVVGDAVRLTGGTATFDTAAVGSGKTVTLNGASLSGTDAGNYTLVVPVTAKASITAWNAQGHGFHQPVGAANSVFVAAPATAPAATASTVWNSAKGGSTIPLKFNVLAGGVEQTTTAAVTGFTATKLTCNTGATSDEVDFVTTGSTTLRYDAADKQFIQNWQTPKVTADGCYRATVTFADGSSLSAFFRLRK</sequence>
<protein>
    <recommendedName>
        <fullName evidence="3">YDG domain-containing protein</fullName>
    </recommendedName>
</protein>
<reference evidence="4" key="2">
    <citation type="submission" date="2020-09" db="EMBL/GenBank/DDBJ databases">
        <authorList>
            <person name="Sun Q."/>
            <person name="Zhou Y."/>
        </authorList>
    </citation>
    <scope>NUCLEOTIDE SEQUENCE</scope>
    <source>
        <strain evidence="4">CGMCC 1.14988</strain>
    </source>
</reference>
<evidence type="ECO:0000256" key="2">
    <source>
        <dbReference type="SAM" id="SignalP"/>
    </source>
</evidence>
<comment type="caution">
    <text evidence="4">The sequence shown here is derived from an EMBL/GenBank/DDBJ whole genome shotgun (WGS) entry which is preliminary data.</text>
</comment>
<evidence type="ECO:0000313" key="4">
    <source>
        <dbReference type="EMBL" id="GGI06103.1"/>
    </source>
</evidence>
<dbReference type="InterPro" id="IPR041248">
    <property type="entry name" value="YDG"/>
</dbReference>
<dbReference type="Proteomes" id="UP000650511">
    <property type="component" value="Unassembled WGS sequence"/>
</dbReference>
<feature type="domain" description="YDG" evidence="3">
    <location>
        <begin position="993"/>
        <end position="1064"/>
    </location>
</feature>
<dbReference type="GO" id="GO:0005975">
    <property type="term" value="P:carbohydrate metabolic process"/>
    <property type="evidence" value="ECO:0007669"/>
    <property type="project" value="UniProtKB-ARBA"/>
</dbReference>
<name>A0A8J3ETR3_9ACTN</name>
<keyword evidence="2" id="KW-0732">Signal</keyword>
<feature type="domain" description="YDG" evidence="3">
    <location>
        <begin position="904"/>
        <end position="971"/>
    </location>
</feature>
<evidence type="ECO:0000259" key="3">
    <source>
        <dbReference type="Pfam" id="PF18657"/>
    </source>
</evidence>
<accession>A0A8J3ETR3</accession>
<dbReference type="InterPro" id="IPR013783">
    <property type="entry name" value="Ig-like_fold"/>
</dbReference>
<proteinExistence type="predicted"/>
<evidence type="ECO:0000256" key="1">
    <source>
        <dbReference type="SAM" id="MobiDB-lite"/>
    </source>
</evidence>
<dbReference type="EMBL" id="BMHA01000005">
    <property type="protein sequence ID" value="GGI06103.1"/>
    <property type="molecule type" value="Genomic_DNA"/>
</dbReference>
<reference evidence="4" key="1">
    <citation type="journal article" date="2014" name="Int. J. Syst. Evol. Microbiol.">
        <title>Complete genome sequence of Corynebacterium casei LMG S-19264T (=DSM 44701T), isolated from a smear-ripened cheese.</title>
        <authorList>
            <consortium name="US DOE Joint Genome Institute (JGI-PGF)"/>
            <person name="Walter F."/>
            <person name="Albersmeier A."/>
            <person name="Kalinowski J."/>
            <person name="Ruckert C."/>
        </authorList>
    </citation>
    <scope>NUCLEOTIDE SEQUENCE</scope>
    <source>
        <strain evidence="4">CGMCC 1.14988</strain>
    </source>
</reference>
<feature type="chain" id="PRO_5035242063" description="YDG domain-containing protein" evidence="2">
    <location>
        <begin position="31"/>
        <end position="1459"/>
    </location>
</feature>
<dbReference type="NCBIfam" id="NF038114">
    <property type="entry name" value="rightmost"/>
    <property type="match status" value="1"/>
</dbReference>